<dbReference type="HOGENOM" id="CLU_3047608_0_0_9"/>
<accession>G2T5U2</accession>
<evidence type="ECO:0000313" key="2">
    <source>
        <dbReference type="Proteomes" id="UP000008178"/>
    </source>
</evidence>
<keyword evidence="2" id="KW-1185">Reference proteome</keyword>
<dbReference type="AlphaFoldDB" id="G2T5U2"/>
<dbReference type="EMBL" id="CP003040">
    <property type="protein sequence ID" value="AEN98250.1"/>
    <property type="molecule type" value="Genomic_DNA"/>
</dbReference>
<name>G2T5U2_ROSHA</name>
<dbReference type="STRING" id="585394.RHOM_15720"/>
<dbReference type="Proteomes" id="UP000008178">
    <property type="component" value="Chromosome"/>
</dbReference>
<sequence>MEIGLCGGNGKRVWIMLARYVKRMSQIAVRSRGNPLFKFVQVSYNIEEIGQGKV</sequence>
<evidence type="ECO:0000313" key="1">
    <source>
        <dbReference type="EMBL" id="AEN98250.1"/>
    </source>
</evidence>
<dbReference type="KEGG" id="rho:RHOM_15720"/>
<organism evidence="1 2">
    <name type="scientific">Roseburia hominis (strain DSM 16839 / JCM 17582 / NCIMB 14029 / A2-183)</name>
    <dbReference type="NCBI Taxonomy" id="585394"/>
    <lineage>
        <taxon>Bacteria</taxon>
        <taxon>Bacillati</taxon>
        <taxon>Bacillota</taxon>
        <taxon>Clostridia</taxon>
        <taxon>Lachnospirales</taxon>
        <taxon>Lachnospiraceae</taxon>
        <taxon>Roseburia</taxon>
    </lineage>
</organism>
<proteinExistence type="predicted"/>
<reference evidence="1 2" key="1">
    <citation type="journal article" date="2015" name="Genome Announc.">
        <title>Complete genome sequence of the human gut symbiont Roseburia hominis.</title>
        <authorList>
            <person name="Travis A.J."/>
            <person name="Kelly D."/>
            <person name="Flint H.J."/>
            <person name="Aminov R.I."/>
        </authorList>
    </citation>
    <scope>NUCLEOTIDE SEQUENCE [LARGE SCALE GENOMIC DNA]</scope>
    <source>
        <strain evidence="2">DSM 16839 / JCM 17582 / NCIMB 14029 / A2-183</strain>
    </source>
</reference>
<protein>
    <submittedName>
        <fullName evidence="1">Uncharacterized protein</fullName>
    </submittedName>
</protein>
<gene>
    <name evidence="1" type="ordered locus">RHOM_15720</name>
</gene>